<evidence type="ECO:0000256" key="2">
    <source>
        <dbReference type="ARBA" id="ARBA00022833"/>
    </source>
</evidence>
<keyword evidence="1 4" id="KW-0479">Metal-binding</keyword>
<dbReference type="GO" id="GO:0046872">
    <property type="term" value="F:metal ion binding"/>
    <property type="evidence" value="ECO:0007669"/>
    <property type="project" value="UniProtKB-KW"/>
</dbReference>
<dbReference type="InterPro" id="IPR001781">
    <property type="entry name" value="Znf_LIM"/>
</dbReference>
<sequence length="83" mass="9225">MPKCPACEKEVYFAERKTSLGKDWHRACLRCEKCKKTLNPGSHSELVTWTAGQLGVTVGTHMTCEALVTEQSVDPTVALPKYQ</sequence>
<dbReference type="AlphaFoldDB" id="A0AAV3ZT30"/>
<evidence type="ECO:0000313" key="6">
    <source>
        <dbReference type="EMBL" id="GFN98296.1"/>
    </source>
</evidence>
<evidence type="ECO:0000313" key="7">
    <source>
        <dbReference type="Proteomes" id="UP000735302"/>
    </source>
</evidence>
<keyword evidence="7" id="KW-1185">Reference proteome</keyword>
<protein>
    <submittedName>
        <fullName evidence="6">Cysteine-rich protein 1</fullName>
    </submittedName>
</protein>
<dbReference type="SMART" id="SM00132">
    <property type="entry name" value="LIM"/>
    <property type="match status" value="1"/>
</dbReference>
<accession>A0AAV3ZT30</accession>
<evidence type="ECO:0000259" key="5">
    <source>
        <dbReference type="PROSITE" id="PS50023"/>
    </source>
</evidence>
<dbReference type="Proteomes" id="UP000735302">
    <property type="component" value="Unassembled WGS sequence"/>
</dbReference>
<name>A0AAV3ZT30_9GAST</name>
<feature type="domain" description="LIM zinc-binding" evidence="5">
    <location>
        <begin position="2"/>
        <end position="74"/>
    </location>
</feature>
<dbReference type="EMBL" id="BLXT01002845">
    <property type="protein sequence ID" value="GFN98296.1"/>
    <property type="molecule type" value="Genomic_DNA"/>
</dbReference>
<gene>
    <name evidence="6" type="ORF">PoB_002480200</name>
</gene>
<comment type="caution">
    <text evidence="6">The sequence shown here is derived from an EMBL/GenBank/DDBJ whole genome shotgun (WGS) entry which is preliminary data.</text>
</comment>
<dbReference type="Pfam" id="PF00412">
    <property type="entry name" value="LIM"/>
    <property type="match status" value="1"/>
</dbReference>
<organism evidence="6 7">
    <name type="scientific">Plakobranchus ocellatus</name>
    <dbReference type="NCBI Taxonomy" id="259542"/>
    <lineage>
        <taxon>Eukaryota</taxon>
        <taxon>Metazoa</taxon>
        <taxon>Spiralia</taxon>
        <taxon>Lophotrochozoa</taxon>
        <taxon>Mollusca</taxon>
        <taxon>Gastropoda</taxon>
        <taxon>Heterobranchia</taxon>
        <taxon>Euthyneura</taxon>
        <taxon>Panpulmonata</taxon>
        <taxon>Sacoglossa</taxon>
        <taxon>Placobranchoidea</taxon>
        <taxon>Plakobranchidae</taxon>
        <taxon>Plakobranchus</taxon>
    </lineage>
</organism>
<dbReference type="SUPFAM" id="SSF57716">
    <property type="entry name" value="Glucocorticoid receptor-like (DNA-binding domain)"/>
    <property type="match status" value="1"/>
</dbReference>
<dbReference type="PANTHER" id="PTHR46074">
    <property type="entry name" value="CYSTEINE-RICH PROTEIN CRIP FAMILY MEMBER"/>
    <property type="match status" value="1"/>
</dbReference>
<dbReference type="PROSITE" id="PS00478">
    <property type="entry name" value="LIM_DOMAIN_1"/>
    <property type="match status" value="1"/>
</dbReference>
<dbReference type="PANTHER" id="PTHR46074:SF5">
    <property type="entry name" value="LIM DOMAIN-CONTAINING PROTEIN C"/>
    <property type="match status" value="1"/>
</dbReference>
<reference evidence="6 7" key="1">
    <citation type="journal article" date="2021" name="Elife">
        <title>Chloroplast acquisition without the gene transfer in kleptoplastic sea slugs, Plakobranchus ocellatus.</title>
        <authorList>
            <person name="Maeda T."/>
            <person name="Takahashi S."/>
            <person name="Yoshida T."/>
            <person name="Shimamura S."/>
            <person name="Takaki Y."/>
            <person name="Nagai Y."/>
            <person name="Toyoda A."/>
            <person name="Suzuki Y."/>
            <person name="Arimoto A."/>
            <person name="Ishii H."/>
            <person name="Satoh N."/>
            <person name="Nishiyama T."/>
            <person name="Hasebe M."/>
            <person name="Maruyama T."/>
            <person name="Minagawa J."/>
            <person name="Obokata J."/>
            <person name="Shigenobu S."/>
        </authorList>
    </citation>
    <scope>NUCLEOTIDE SEQUENCE [LARGE SCALE GENOMIC DNA]</scope>
</reference>
<dbReference type="Gene3D" id="2.10.110.10">
    <property type="entry name" value="Cysteine Rich Protein"/>
    <property type="match status" value="1"/>
</dbReference>
<evidence type="ECO:0000256" key="1">
    <source>
        <dbReference type="ARBA" id="ARBA00022723"/>
    </source>
</evidence>
<evidence type="ECO:0000256" key="3">
    <source>
        <dbReference type="ARBA" id="ARBA00023038"/>
    </source>
</evidence>
<evidence type="ECO:0000256" key="4">
    <source>
        <dbReference type="PROSITE-ProRule" id="PRU00125"/>
    </source>
</evidence>
<keyword evidence="2 4" id="KW-0862">Zinc</keyword>
<proteinExistence type="predicted"/>
<keyword evidence="3 4" id="KW-0440">LIM domain</keyword>
<dbReference type="PROSITE" id="PS50023">
    <property type="entry name" value="LIM_DOMAIN_2"/>
    <property type="match status" value="1"/>
</dbReference>
<dbReference type="CDD" id="cd09401">
    <property type="entry name" value="LIM_TLP_like"/>
    <property type="match status" value="1"/>
</dbReference>